<dbReference type="AlphaFoldDB" id="A0A2G5C448"/>
<dbReference type="InterPro" id="IPR024097">
    <property type="entry name" value="bHLH_ZIP_TF"/>
</dbReference>
<dbReference type="Pfam" id="PF00010">
    <property type="entry name" value="HLH"/>
    <property type="match status" value="1"/>
</dbReference>
<keyword evidence="8" id="KW-1185">Reference proteome</keyword>
<feature type="compositionally biased region" description="Basic and acidic residues" evidence="5">
    <location>
        <begin position="128"/>
        <end position="146"/>
    </location>
</feature>
<dbReference type="PANTHER" id="PTHR12565:SF431">
    <property type="entry name" value="TRANSCRIPTION FACTOR BHLH137"/>
    <property type="match status" value="1"/>
</dbReference>
<reference evidence="7 8" key="1">
    <citation type="submission" date="2017-09" db="EMBL/GenBank/DDBJ databases">
        <title>WGS assembly of Aquilegia coerulea Goldsmith.</title>
        <authorList>
            <person name="Hodges S."/>
            <person name="Kramer E."/>
            <person name="Nordborg M."/>
            <person name="Tomkins J."/>
            <person name="Borevitz J."/>
            <person name="Derieg N."/>
            <person name="Yan J."/>
            <person name="Mihaltcheva S."/>
            <person name="Hayes R.D."/>
            <person name="Rokhsar D."/>
        </authorList>
    </citation>
    <scope>NUCLEOTIDE SEQUENCE [LARGE SCALE GENOMIC DNA]</scope>
    <source>
        <strain evidence="8">cv. Goldsmith</strain>
    </source>
</reference>
<evidence type="ECO:0000256" key="1">
    <source>
        <dbReference type="ARBA" id="ARBA00004123"/>
    </source>
</evidence>
<dbReference type="GO" id="GO:0005634">
    <property type="term" value="C:nucleus"/>
    <property type="evidence" value="ECO:0007669"/>
    <property type="project" value="UniProtKB-SubCell"/>
</dbReference>
<dbReference type="GO" id="GO:0003700">
    <property type="term" value="F:DNA-binding transcription factor activity"/>
    <property type="evidence" value="ECO:0007669"/>
    <property type="project" value="TreeGrafter"/>
</dbReference>
<evidence type="ECO:0000313" key="7">
    <source>
        <dbReference type="EMBL" id="PIA26059.1"/>
    </source>
</evidence>
<feature type="compositionally biased region" description="Polar residues" evidence="5">
    <location>
        <begin position="72"/>
        <end position="84"/>
    </location>
</feature>
<dbReference type="EMBL" id="KZ305116">
    <property type="protein sequence ID" value="PIA26060.1"/>
    <property type="molecule type" value="Genomic_DNA"/>
</dbReference>
<dbReference type="FunFam" id="4.10.280.10:FF:000002">
    <property type="entry name" value="Basic helix-loop-helix transcription factor"/>
    <property type="match status" value="1"/>
</dbReference>
<evidence type="ECO:0000256" key="4">
    <source>
        <dbReference type="ARBA" id="ARBA00023242"/>
    </source>
</evidence>
<dbReference type="Proteomes" id="UP000230069">
    <property type="component" value="Unassembled WGS sequence"/>
</dbReference>
<dbReference type="InterPro" id="IPR011598">
    <property type="entry name" value="bHLH_dom"/>
</dbReference>
<dbReference type="SUPFAM" id="SSF47459">
    <property type="entry name" value="HLH, helix-loop-helix DNA-binding domain"/>
    <property type="match status" value="1"/>
</dbReference>
<evidence type="ECO:0000259" key="6">
    <source>
        <dbReference type="PROSITE" id="PS50888"/>
    </source>
</evidence>
<proteinExistence type="predicted"/>
<organism evidence="7 8">
    <name type="scientific">Aquilegia coerulea</name>
    <name type="common">Rocky mountain columbine</name>
    <dbReference type="NCBI Taxonomy" id="218851"/>
    <lineage>
        <taxon>Eukaryota</taxon>
        <taxon>Viridiplantae</taxon>
        <taxon>Streptophyta</taxon>
        <taxon>Embryophyta</taxon>
        <taxon>Tracheophyta</taxon>
        <taxon>Spermatophyta</taxon>
        <taxon>Magnoliopsida</taxon>
        <taxon>Ranunculales</taxon>
        <taxon>Ranunculaceae</taxon>
        <taxon>Thalictroideae</taxon>
        <taxon>Aquilegia</taxon>
    </lineage>
</organism>
<feature type="domain" description="BHLH" evidence="6">
    <location>
        <begin position="161"/>
        <end position="211"/>
    </location>
</feature>
<comment type="subcellular location">
    <subcellularLocation>
        <location evidence="1">Nucleus</location>
    </subcellularLocation>
</comment>
<gene>
    <name evidence="7" type="ORF">AQUCO_10000022v1</name>
</gene>
<dbReference type="PANTHER" id="PTHR12565">
    <property type="entry name" value="STEROL REGULATORY ELEMENT-BINDING PROTEIN"/>
    <property type="match status" value="1"/>
</dbReference>
<accession>A0A2G5C448</accession>
<dbReference type="SMART" id="SM00353">
    <property type="entry name" value="HLH"/>
    <property type="match status" value="1"/>
</dbReference>
<evidence type="ECO:0000256" key="3">
    <source>
        <dbReference type="ARBA" id="ARBA00023163"/>
    </source>
</evidence>
<dbReference type="PROSITE" id="PS50888">
    <property type="entry name" value="BHLH"/>
    <property type="match status" value="1"/>
</dbReference>
<dbReference type="CDD" id="cd18919">
    <property type="entry name" value="bHLH_AtBPE_like"/>
    <property type="match status" value="1"/>
</dbReference>
<feature type="compositionally biased region" description="Basic and acidic residues" evidence="5">
    <location>
        <begin position="158"/>
        <end position="167"/>
    </location>
</feature>
<keyword evidence="2" id="KW-0805">Transcription regulation</keyword>
<evidence type="ECO:0000313" key="8">
    <source>
        <dbReference type="Proteomes" id="UP000230069"/>
    </source>
</evidence>
<evidence type="ECO:0000256" key="5">
    <source>
        <dbReference type="SAM" id="MobiDB-lite"/>
    </source>
</evidence>
<dbReference type="GO" id="GO:0046983">
    <property type="term" value="F:protein dimerization activity"/>
    <property type="evidence" value="ECO:0007669"/>
    <property type="project" value="InterPro"/>
</dbReference>
<dbReference type="InterPro" id="IPR036638">
    <property type="entry name" value="HLH_DNA-bd_sf"/>
</dbReference>
<dbReference type="OrthoDB" id="1928604at2759"/>
<dbReference type="Gene3D" id="4.10.280.10">
    <property type="entry name" value="Helix-loop-helix DNA-binding domain"/>
    <property type="match status" value="1"/>
</dbReference>
<dbReference type="STRING" id="218851.A0A2G5C448"/>
<evidence type="ECO:0000256" key="2">
    <source>
        <dbReference type="ARBA" id="ARBA00023015"/>
    </source>
</evidence>
<dbReference type="EMBL" id="KZ305116">
    <property type="protein sequence ID" value="PIA26059.1"/>
    <property type="molecule type" value="Genomic_DNA"/>
</dbReference>
<keyword evidence="4" id="KW-0539">Nucleus</keyword>
<name>A0A2G5C448_AQUCA</name>
<protein>
    <recommendedName>
        <fullName evidence="6">BHLH domain-containing protein</fullName>
    </recommendedName>
</protein>
<dbReference type="FunCoup" id="A0A2G5C448">
    <property type="interactions" value="73"/>
</dbReference>
<sequence>MAAFSYQHLSPFLDLSVLLPNSSPIKMSGLLEEGYIDNISTCFPYSSLSEHFQEFPIEKQRTDSSSIVVDLEGSTSDHQVTDQMDMTPVEEKKRKNRDGSCLSSSESKDSKISTRAKKQRNCSGNINDAEKKMSKDEKKNQKKDSEVAQSGYVHVRARRGEATDSHSLAERVRREKISERLKLLQSLVPGCDKVTSKALMLDEIINYVQSLQHQVEFLSMKLASMSPIAYDMGGLDINSLVKQEKLSSLSSALLPPVQLSNTVADITASFTTANSSNLLMNSPVSYLLQQAAGQRPNNVLCQQDNGNLLWSVDQQRPTRFFNQSDFSSLCSFQ</sequence>
<keyword evidence="3" id="KW-0804">Transcription</keyword>
<feature type="region of interest" description="Disordered" evidence="5">
    <location>
        <begin position="72"/>
        <end position="167"/>
    </location>
</feature>